<evidence type="ECO:0000256" key="5">
    <source>
        <dbReference type="ARBA" id="ARBA00023242"/>
    </source>
</evidence>
<evidence type="ECO:0000256" key="7">
    <source>
        <dbReference type="SAM" id="MobiDB-lite"/>
    </source>
</evidence>
<feature type="region of interest" description="Disordered" evidence="7">
    <location>
        <begin position="287"/>
        <end position="315"/>
    </location>
</feature>
<evidence type="ECO:0000256" key="1">
    <source>
        <dbReference type="ARBA" id="ARBA00004123"/>
    </source>
</evidence>
<comment type="similarity">
    <text evidence="6">Belongs to the NFYA/HAP2 subunit family.</text>
</comment>
<feature type="compositionally biased region" description="Polar residues" evidence="7">
    <location>
        <begin position="306"/>
        <end position="315"/>
    </location>
</feature>
<reference evidence="8 9" key="1">
    <citation type="journal article" date="2019" name="Nat. Plants">
        <title>Genome sequencing of Musa balbisiana reveals subgenome evolution and function divergence in polyploid bananas.</title>
        <authorList>
            <person name="Yao X."/>
        </authorList>
    </citation>
    <scope>NUCLEOTIDE SEQUENCE [LARGE SCALE GENOMIC DNA]</scope>
    <source>
        <strain evidence="9">cv. DH-PKW</strain>
        <tissue evidence="8">Leaves</tissue>
    </source>
</reference>
<evidence type="ECO:0000256" key="2">
    <source>
        <dbReference type="ARBA" id="ARBA00023015"/>
    </source>
</evidence>
<dbReference type="STRING" id="52838.A0A4S8ICM7"/>
<keyword evidence="3 6" id="KW-0238">DNA-binding</keyword>
<dbReference type="InterPro" id="IPR001289">
    <property type="entry name" value="NFYA"/>
</dbReference>
<keyword evidence="5 6" id="KW-0539">Nucleus</keyword>
<dbReference type="PANTHER" id="PTHR12632">
    <property type="entry name" value="TRANSCRIPTION FACTOR NF-Y ALPHA-RELATED"/>
    <property type="match status" value="1"/>
</dbReference>
<dbReference type="AlphaFoldDB" id="A0A4S8ICM7"/>
<gene>
    <name evidence="8" type="ORF">C4D60_Mb02t22470</name>
</gene>
<accession>A0A4S8ICM7</accession>
<comment type="subunit">
    <text evidence="6">Heterotrimer.</text>
</comment>
<keyword evidence="4 6" id="KW-0804">Transcription</keyword>
<dbReference type="GO" id="GO:0003700">
    <property type="term" value="F:DNA-binding transcription factor activity"/>
    <property type="evidence" value="ECO:0007669"/>
    <property type="project" value="UniProtKB-UniRule"/>
</dbReference>
<evidence type="ECO:0000313" key="9">
    <source>
        <dbReference type="Proteomes" id="UP000317650"/>
    </source>
</evidence>
<feature type="compositionally biased region" description="Polar residues" evidence="7">
    <location>
        <begin position="45"/>
        <end position="66"/>
    </location>
</feature>
<dbReference type="Pfam" id="PF02045">
    <property type="entry name" value="CBFB_NFYA"/>
    <property type="match status" value="1"/>
</dbReference>
<evidence type="ECO:0000256" key="6">
    <source>
        <dbReference type="RuleBase" id="RU367155"/>
    </source>
</evidence>
<comment type="caution">
    <text evidence="8">The sequence shown here is derived from an EMBL/GenBank/DDBJ whole genome shotgun (WGS) entry which is preliminary data.</text>
</comment>
<keyword evidence="2 6" id="KW-0805">Transcription regulation</keyword>
<dbReference type="EMBL" id="PYDT01000011">
    <property type="protein sequence ID" value="THU45865.1"/>
    <property type="molecule type" value="Genomic_DNA"/>
</dbReference>
<dbReference type="PRINTS" id="PR00616">
    <property type="entry name" value="CCAATSUBUNTB"/>
</dbReference>
<keyword evidence="9" id="KW-1185">Reference proteome</keyword>
<feature type="compositionally biased region" description="Polar residues" evidence="7">
    <location>
        <begin position="287"/>
        <end position="296"/>
    </location>
</feature>
<dbReference type="SMART" id="SM00521">
    <property type="entry name" value="CBF"/>
    <property type="match status" value="1"/>
</dbReference>
<name>A0A4S8ICM7_MUSBA</name>
<dbReference type="PROSITE" id="PS51152">
    <property type="entry name" value="NFYA_HAP2_2"/>
    <property type="match status" value="1"/>
</dbReference>
<dbReference type="GO" id="GO:0003677">
    <property type="term" value="F:DNA binding"/>
    <property type="evidence" value="ECO:0007669"/>
    <property type="project" value="UniProtKB-KW"/>
</dbReference>
<sequence>MNHPFRWKSSSSTIPNSLNSDNLSMHMDFLAQHGNQMKHLGDQMPDQNSPSTQSTGQSHQEVSGTSECNNHEQYISAHSATDNIHEKQVEGRMKAVLTLGTPEASSAPPRFDYNQPFACISYPYADAYYGGVLATYGPHAMIQPQMAGMASSARVLLPTEPAAEEPVYVNPKQYNAILRRRQLRARLEAQNKVIKTRKPYLHESRHLHAMKRVRGSGGRFINTKQLQQQNSQPCSSKACRNVSCTEPCSCSGLVGLSATSTCSDMTTLSTSGRMLVQQDQSCYSQPGFRSSAAATSQGGGRKMGNGSEQRTPAVR</sequence>
<proteinExistence type="inferred from homology"/>
<comment type="subcellular location">
    <subcellularLocation>
        <location evidence="1 6">Nucleus</location>
    </subcellularLocation>
</comment>
<protein>
    <recommendedName>
        <fullName evidence="6">Nuclear transcription factor Y subunit</fullName>
    </recommendedName>
</protein>
<comment type="function">
    <text evidence="6">Component of the sequence-specific heterotrimeric transcription factor (NF-Y) which specifically recognizes a 5'-CCAAT-3' box motif found in the promoters of its target genes.</text>
</comment>
<feature type="region of interest" description="Disordered" evidence="7">
    <location>
        <begin position="38"/>
        <end position="66"/>
    </location>
</feature>
<evidence type="ECO:0000256" key="4">
    <source>
        <dbReference type="ARBA" id="ARBA00023163"/>
    </source>
</evidence>
<evidence type="ECO:0000256" key="3">
    <source>
        <dbReference type="ARBA" id="ARBA00023125"/>
    </source>
</evidence>
<dbReference type="GO" id="GO:0005634">
    <property type="term" value="C:nucleus"/>
    <property type="evidence" value="ECO:0007669"/>
    <property type="project" value="UniProtKB-SubCell"/>
</dbReference>
<evidence type="ECO:0000313" key="8">
    <source>
        <dbReference type="EMBL" id="THU45865.1"/>
    </source>
</evidence>
<dbReference type="Gene3D" id="6.10.250.2430">
    <property type="match status" value="1"/>
</dbReference>
<organism evidence="8 9">
    <name type="scientific">Musa balbisiana</name>
    <name type="common">Banana</name>
    <dbReference type="NCBI Taxonomy" id="52838"/>
    <lineage>
        <taxon>Eukaryota</taxon>
        <taxon>Viridiplantae</taxon>
        <taxon>Streptophyta</taxon>
        <taxon>Embryophyta</taxon>
        <taxon>Tracheophyta</taxon>
        <taxon>Spermatophyta</taxon>
        <taxon>Magnoliopsida</taxon>
        <taxon>Liliopsida</taxon>
        <taxon>Zingiberales</taxon>
        <taxon>Musaceae</taxon>
        <taxon>Musa</taxon>
    </lineage>
</organism>
<dbReference type="Proteomes" id="UP000317650">
    <property type="component" value="Chromosome 2"/>
</dbReference>